<sequence>MWRKIKEIPFDFTRRRVSTIVETDTNSNKRDSHSDKTERLMVTKGALEKVLKVCSFVENVDTGASFPLSVGACQRIVQMEEELSHDGLQVIGVARKILRMFTLQRINVMFHDFFAWILNK</sequence>
<gene>
    <name evidence="1" type="ORF">Scep_011970</name>
</gene>
<dbReference type="AlphaFoldDB" id="A0AAP0P630"/>
<proteinExistence type="predicted"/>
<keyword evidence="2" id="KW-1185">Reference proteome</keyword>
<dbReference type="InterPro" id="IPR023299">
    <property type="entry name" value="ATPase_P-typ_cyto_dom_N"/>
</dbReference>
<evidence type="ECO:0000313" key="1">
    <source>
        <dbReference type="EMBL" id="KAK9132442.1"/>
    </source>
</evidence>
<dbReference type="EMBL" id="JBBNAG010000005">
    <property type="protein sequence ID" value="KAK9132442.1"/>
    <property type="molecule type" value="Genomic_DNA"/>
</dbReference>
<reference evidence="1 2" key="1">
    <citation type="submission" date="2024-01" db="EMBL/GenBank/DDBJ databases">
        <title>Genome assemblies of Stephania.</title>
        <authorList>
            <person name="Yang L."/>
        </authorList>
    </citation>
    <scope>NUCLEOTIDE SEQUENCE [LARGE SCALE GENOMIC DNA]</scope>
    <source>
        <strain evidence="1">JXDWG</strain>
        <tissue evidence="1">Leaf</tissue>
    </source>
</reference>
<organism evidence="1 2">
    <name type="scientific">Stephania cephalantha</name>
    <dbReference type="NCBI Taxonomy" id="152367"/>
    <lineage>
        <taxon>Eukaryota</taxon>
        <taxon>Viridiplantae</taxon>
        <taxon>Streptophyta</taxon>
        <taxon>Embryophyta</taxon>
        <taxon>Tracheophyta</taxon>
        <taxon>Spermatophyta</taxon>
        <taxon>Magnoliopsida</taxon>
        <taxon>Ranunculales</taxon>
        <taxon>Menispermaceae</taxon>
        <taxon>Menispermoideae</taxon>
        <taxon>Cissampelideae</taxon>
        <taxon>Stephania</taxon>
    </lineage>
</organism>
<dbReference type="Gene3D" id="3.40.1110.10">
    <property type="entry name" value="Calcium-transporting ATPase, cytoplasmic domain N"/>
    <property type="match status" value="1"/>
</dbReference>
<dbReference type="Pfam" id="PF13246">
    <property type="entry name" value="Cation_ATPase"/>
    <property type="match status" value="1"/>
</dbReference>
<accession>A0AAP0P630</accession>
<comment type="caution">
    <text evidence="1">The sequence shown here is derived from an EMBL/GenBank/DDBJ whole genome shotgun (WGS) entry which is preliminary data.</text>
</comment>
<name>A0AAP0P630_9MAGN</name>
<evidence type="ECO:0000313" key="2">
    <source>
        <dbReference type="Proteomes" id="UP001419268"/>
    </source>
</evidence>
<protein>
    <submittedName>
        <fullName evidence="1">Uncharacterized protein</fullName>
    </submittedName>
</protein>
<dbReference type="Proteomes" id="UP001419268">
    <property type="component" value="Unassembled WGS sequence"/>
</dbReference>
<dbReference type="GO" id="GO:0000166">
    <property type="term" value="F:nucleotide binding"/>
    <property type="evidence" value="ECO:0007669"/>
    <property type="project" value="InterPro"/>
</dbReference>
<dbReference type="SUPFAM" id="SSF81660">
    <property type="entry name" value="Metal cation-transporting ATPase, ATP-binding domain N"/>
    <property type="match status" value="1"/>
</dbReference>